<evidence type="ECO:0000256" key="1">
    <source>
        <dbReference type="ARBA" id="ARBA00012513"/>
    </source>
</evidence>
<keyword evidence="3" id="KW-0808">Transferase</keyword>
<dbReference type="InterPro" id="IPR000719">
    <property type="entry name" value="Prot_kinase_dom"/>
</dbReference>
<evidence type="ECO:0000256" key="11">
    <source>
        <dbReference type="SAM" id="Phobius"/>
    </source>
</evidence>
<comment type="catalytic activity">
    <reaction evidence="8">
        <text>L-seryl-[protein] + ATP = O-phospho-L-seryl-[protein] + ADP + H(+)</text>
        <dbReference type="Rhea" id="RHEA:17989"/>
        <dbReference type="Rhea" id="RHEA-COMP:9863"/>
        <dbReference type="Rhea" id="RHEA-COMP:11604"/>
        <dbReference type="ChEBI" id="CHEBI:15378"/>
        <dbReference type="ChEBI" id="CHEBI:29999"/>
        <dbReference type="ChEBI" id="CHEBI:30616"/>
        <dbReference type="ChEBI" id="CHEBI:83421"/>
        <dbReference type="ChEBI" id="CHEBI:456216"/>
        <dbReference type="EC" id="2.7.11.1"/>
    </reaction>
</comment>
<dbReference type="CDD" id="cd14014">
    <property type="entry name" value="STKc_PknB_like"/>
    <property type="match status" value="1"/>
</dbReference>
<dbReference type="SUPFAM" id="SSF56112">
    <property type="entry name" value="Protein kinase-like (PK-like)"/>
    <property type="match status" value="1"/>
</dbReference>
<dbReference type="PROSITE" id="PS50011">
    <property type="entry name" value="PROTEIN_KINASE_DOM"/>
    <property type="match status" value="1"/>
</dbReference>
<keyword evidence="2" id="KW-0723">Serine/threonine-protein kinase</keyword>
<dbReference type="RefSeq" id="WP_281481549.1">
    <property type="nucleotide sequence ID" value="NZ_CP124543.1"/>
</dbReference>
<keyword evidence="11" id="KW-0812">Transmembrane</keyword>
<evidence type="ECO:0000256" key="3">
    <source>
        <dbReference type="ARBA" id="ARBA00022679"/>
    </source>
</evidence>
<evidence type="ECO:0000313" key="14">
    <source>
        <dbReference type="Proteomes" id="UP001223520"/>
    </source>
</evidence>
<dbReference type="AlphaFoldDB" id="A0AAJ6P835"/>
<feature type="transmembrane region" description="Helical" evidence="11">
    <location>
        <begin position="313"/>
        <end position="337"/>
    </location>
</feature>
<gene>
    <name evidence="13" type="ORF">QI031_20815</name>
</gene>
<keyword evidence="11" id="KW-1133">Transmembrane helix</keyword>
<dbReference type="InterPro" id="IPR017441">
    <property type="entry name" value="Protein_kinase_ATP_BS"/>
</dbReference>
<organism evidence="13 14">
    <name type="scientific">Halotia branconii CENA392</name>
    <dbReference type="NCBI Taxonomy" id="1539056"/>
    <lineage>
        <taxon>Bacteria</taxon>
        <taxon>Bacillati</taxon>
        <taxon>Cyanobacteriota</taxon>
        <taxon>Cyanophyceae</taxon>
        <taxon>Nostocales</taxon>
        <taxon>Nodulariaceae</taxon>
        <taxon>Halotia</taxon>
    </lineage>
</organism>
<evidence type="ECO:0000256" key="7">
    <source>
        <dbReference type="ARBA" id="ARBA00047899"/>
    </source>
</evidence>
<dbReference type="Gene3D" id="1.10.510.10">
    <property type="entry name" value="Transferase(Phosphotransferase) domain 1"/>
    <property type="match status" value="1"/>
</dbReference>
<dbReference type="SMART" id="SM01080">
    <property type="entry name" value="CHASE2"/>
    <property type="match status" value="1"/>
</dbReference>
<keyword evidence="5 13" id="KW-0418">Kinase</keyword>
<evidence type="ECO:0000256" key="8">
    <source>
        <dbReference type="ARBA" id="ARBA00048679"/>
    </source>
</evidence>
<accession>A0AAJ6P835</accession>
<feature type="coiled-coil region" evidence="10">
    <location>
        <begin position="399"/>
        <end position="426"/>
    </location>
</feature>
<dbReference type="Gene3D" id="3.30.200.20">
    <property type="entry name" value="Phosphorylase Kinase, domain 1"/>
    <property type="match status" value="1"/>
</dbReference>
<keyword evidence="4 9" id="KW-0547">Nucleotide-binding</keyword>
<dbReference type="PANTHER" id="PTHR24363">
    <property type="entry name" value="SERINE/THREONINE PROTEIN KINASE"/>
    <property type="match status" value="1"/>
</dbReference>
<dbReference type="Pfam" id="PF00069">
    <property type="entry name" value="Pkinase"/>
    <property type="match status" value="1"/>
</dbReference>
<dbReference type="KEGG" id="hbq:QI031_20815"/>
<evidence type="ECO:0000256" key="2">
    <source>
        <dbReference type="ARBA" id="ARBA00022527"/>
    </source>
</evidence>
<dbReference type="EC" id="2.7.11.1" evidence="1"/>
<reference evidence="13 14" key="1">
    <citation type="journal article" date="2023" name="Limnol Oceanogr Lett">
        <title>Environmental adaptations by the intertidal Antarctic cyanobacterium Halotia branconii CENA392 as revealed using long-read genome sequencing.</title>
        <authorList>
            <person name="Dextro R.B."/>
            <person name="Delbaje E."/>
            <person name="Freitas P.N.N."/>
            <person name="Geraldes V."/>
            <person name="Pinto E."/>
            <person name="Long P.F."/>
            <person name="Fiore M.F."/>
        </authorList>
    </citation>
    <scope>NUCLEOTIDE SEQUENCE [LARGE SCALE GENOMIC DNA]</scope>
    <source>
        <strain evidence="13 14">CENA392</strain>
    </source>
</reference>
<evidence type="ECO:0000256" key="9">
    <source>
        <dbReference type="PROSITE-ProRule" id="PRU10141"/>
    </source>
</evidence>
<dbReference type="PROSITE" id="PS00107">
    <property type="entry name" value="PROTEIN_KINASE_ATP"/>
    <property type="match status" value="1"/>
</dbReference>
<feature type="transmembrane region" description="Helical" evidence="11">
    <location>
        <begin position="370"/>
        <end position="393"/>
    </location>
</feature>
<evidence type="ECO:0000256" key="10">
    <source>
        <dbReference type="SAM" id="Coils"/>
    </source>
</evidence>
<dbReference type="GO" id="GO:0005524">
    <property type="term" value="F:ATP binding"/>
    <property type="evidence" value="ECO:0007669"/>
    <property type="project" value="UniProtKB-UniRule"/>
</dbReference>
<comment type="catalytic activity">
    <reaction evidence="7">
        <text>L-threonyl-[protein] + ATP = O-phospho-L-threonyl-[protein] + ADP + H(+)</text>
        <dbReference type="Rhea" id="RHEA:46608"/>
        <dbReference type="Rhea" id="RHEA-COMP:11060"/>
        <dbReference type="Rhea" id="RHEA-COMP:11605"/>
        <dbReference type="ChEBI" id="CHEBI:15378"/>
        <dbReference type="ChEBI" id="CHEBI:30013"/>
        <dbReference type="ChEBI" id="CHEBI:30616"/>
        <dbReference type="ChEBI" id="CHEBI:61977"/>
        <dbReference type="ChEBI" id="CHEBI:456216"/>
        <dbReference type="EC" id="2.7.11.1"/>
    </reaction>
</comment>
<dbReference type="InterPro" id="IPR007890">
    <property type="entry name" value="CHASE2"/>
</dbReference>
<dbReference type="GO" id="GO:0004674">
    <property type="term" value="F:protein serine/threonine kinase activity"/>
    <property type="evidence" value="ECO:0007669"/>
    <property type="project" value="UniProtKB-KW"/>
</dbReference>
<keyword evidence="11" id="KW-0472">Membrane</keyword>
<sequence>MRNLFALPAIASSVVVTILLSGLQQLGILQPLELRVFDQMMQLRTNLKADSRLLIVEVTEADIKNLKFPLPGTVLNTLLNKLEEYEPRVIGLDIFRDLPVEPGHTKLLEHLKLSDIIVPVCKQSNVNEPAIPPPDGIEPLRVGFSDIVEDPDGAIRRNLLLHEPAANDPCATPYSFSLQLALKYLEVGGIQPQFTSKQELKLGNTLFKPLRSNSGGYQNVDDGGYQILLNYRSGKEIAQRVTVTDVLSDKVNPDLVKDRIVLIGSTAVSLKDIFNTPYSSGKLDNSGKMPGVVIHAHSVSQILSAVLKPQQPLFWFLPQWAEVVWIFVWSLAGGLIASRIQHPMPLGIASGVVIAVLIGSNFFIFTQAGWIPVVSPAFGLVLGAGSMLGYTAYQSKQEQEEIAQRVQEQQEAIAQLQALLRQGESSSIPTTEIIYPVNIGQEIPLNTLLSNRYKIAEHLGGGGFSRTYLALDTQRPGNPQCVVKQLKPANQETQYLKVVRRLFNTEADILEVLGKHQQIPQLLAYFEENQQFYLVQEFIKGYPLNKEISPGKRLSELQVIELLKDVLQVLSFVHSYSVIHRDIKPNNLIRREDGRIVLIDFGAVKLIQPQREDNYINEIQENQTIAIVTPGYAPSEQTSGQPKLNSDIYALGIVAIQALTGVDPRKFGRNPNTGELVVLTQANGISQYWHELAQVSHKLITILDRMVKLDFTKRYQSVTEVLKSLESLKT</sequence>
<keyword evidence="6 9" id="KW-0067">ATP-binding</keyword>
<evidence type="ECO:0000256" key="6">
    <source>
        <dbReference type="ARBA" id="ARBA00022840"/>
    </source>
</evidence>
<evidence type="ECO:0000256" key="5">
    <source>
        <dbReference type="ARBA" id="ARBA00022777"/>
    </source>
</evidence>
<protein>
    <recommendedName>
        <fullName evidence="1">non-specific serine/threonine protein kinase</fullName>
        <ecNumber evidence="1">2.7.11.1</ecNumber>
    </recommendedName>
</protein>
<feature type="domain" description="Protein kinase" evidence="12">
    <location>
        <begin position="453"/>
        <end position="728"/>
    </location>
</feature>
<evidence type="ECO:0000313" key="13">
    <source>
        <dbReference type="EMBL" id="WGV24222.1"/>
    </source>
</evidence>
<dbReference type="InterPro" id="IPR011009">
    <property type="entry name" value="Kinase-like_dom_sf"/>
</dbReference>
<dbReference type="EMBL" id="CP124543">
    <property type="protein sequence ID" value="WGV24222.1"/>
    <property type="molecule type" value="Genomic_DNA"/>
</dbReference>
<evidence type="ECO:0000256" key="4">
    <source>
        <dbReference type="ARBA" id="ARBA00022741"/>
    </source>
</evidence>
<dbReference type="SMART" id="SM00220">
    <property type="entry name" value="S_TKc"/>
    <property type="match status" value="1"/>
</dbReference>
<dbReference type="Proteomes" id="UP001223520">
    <property type="component" value="Chromosome"/>
</dbReference>
<keyword evidence="10" id="KW-0175">Coiled coil</keyword>
<feature type="binding site" evidence="9">
    <location>
        <position position="484"/>
    </location>
    <ligand>
        <name>ATP</name>
        <dbReference type="ChEBI" id="CHEBI:30616"/>
    </ligand>
</feature>
<keyword evidence="14" id="KW-1185">Reference proteome</keyword>
<evidence type="ECO:0000259" key="12">
    <source>
        <dbReference type="PROSITE" id="PS50011"/>
    </source>
</evidence>
<proteinExistence type="predicted"/>
<dbReference type="Pfam" id="PF05226">
    <property type="entry name" value="CHASE2"/>
    <property type="match status" value="1"/>
</dbReference>
<feature type="transmembrane region" description="Helical" evidence="11">
    <location>
        <begin position="344"/>
        <end position="364"/>
    </location>
</feature>
<name>A0AAJ6P835_9CYAN</name>
<dbReference type="PANTHER" id="PTHR24363:SF0">
    <property type="entry name" value="SERINE_THREONINE KINASE LIKE DOMAIN CONTAINING 1"/>
    <property type="match status" value="1"/>
</dbReference>